<dbReference type="EC" id="3.5.1.88" evidence="2 7"/>
<keyword evidence="3 7" id="KW-0479">Metal-binding</keyword>
<dbReference type="PRINTS" id="PR01576">
    <property type="entry name" value="PDEFORMYLASE"/>
</dbReference>
<dbReference type="EMBL" id="CAKOGP040002014">
    <property type="protein sequence ID" value="CAJ1959735.1"/>
    <property type="molecule type" value="Genomic_DNA"/>
</dbReference>
<feature type="region of interest" description="Disordered" evidence="8">
    <location>
        <begin position="35"/>
        <end position="68"/>
    </location>
</feature>
<comment type="catalytic activity">
    <reaction evidence="7">
        <text>N-terminal N-formyl-L-methionyl-[peptide] + H2O = N-terminal L-methionyl-[peptide] + formate</text>
        <dbReference type="Rhea" id="RHEA:24420"/>
        <dbReference type="Rhea" id="RHEA-COMP:10639"/>
        <dbReference type="Rhea" id="RHEA-COMP:10640"/>
        <dbReference type="ChEBI" id="CHEBI:15377"/>
        <dbReference type="ChEBI" id="CHEBI:15740"/>
        <dbReference type="ChEBI" id="CHEBI:49298"/>
        <dbReference type="ChEBI" id="CHEBI:64731"/>
        <dbReference type="EC" id="3.5.1.88"/>
    </reaction>
</comment>
<evidence type="ECO:0000256" key="7">
    <source>
        <dbReference type="RuleBase" id="RU362111"/>
    </source>
</evidence>
<comment type="similarity">
    <text evidence="1 7">Belongs to the polypeptide deformylase family.</text>
</comment>
<dbReference type="InterPro" id="IPR023635">
    <property type="entry name" value="Peptide_deformylase"/>
</dbReference>
<dbReference type="GO" id="GO:0006412">
    <property type="term" value="P:translation"/>
    <property type="evidence" value="ECO:0007669"/>
    <property type="project" value="UniProtKB-KW"/>
</dbReference>
<evidence type="ECO:0000313" key="11">
    <source>
        <dbReference type="Proteomes" id="UP001295423"/>
    </source>
</evidence>
<dbReference type="CDD" id="cd00487">
    <property type="entry name" value="Pep_deformylase"/>
    <property type="match status" value="1"/>
</dbReference>
<dbReference type="GO" id="GO:0046872">
    <property type="term" value="F:metal ion binding"/>
    <property type="evidence" value="ECO:0007669"/>
    <property type="project" value="UniProtKB-KW"/>
</dbReference>
<dbReference type="NCBIfam" id="TIGR00079">
    <property type="entry name" value="pept_deformyl"/>
    <property type="match status" value="1"/>
</dbReference>
<accession>A0AAD2JL79</accession>
<keyword evidence="11" id="KW-1185">Reference proteome</keyword>
<comment type="function">
    <text evidence="7">Removes the formyl group from the N-terminal Met of newly synthesized proteins.</text>
</comment>
<evidence type="ECO:0000256" key="6">
    <source>
        <dbReference type="ARBA" id="ARBA00023004"/>
    </source>
</evidence>
<name>A0AAD2JL79_9STRA</name>
<reference evidence="10" key="1">
    <citation type="submission" date="2023-08" db="EMBL/GenBank/DDBJ databases">
        <authorList>
            <person name="Audoor S."/>
            <person name="Bilcke G."/>
        </authorList>
    </citation>
    <scope>NUCLEOTIDE SEQUENCE</scope>
</reference>
<evidence type="ECO:0000256" key="2">
    <source>
        <dbReference type="ARBA" id="ARBA00012175"/>
    </source>
</evidence>
<dbReference type="NCBIfam" id="NF001159">
    <property type="entry name" value="PRK00150.1-3"/>
    <property type="match status" value="1"/>
</dbReference>
<dbReference type="Gene3D" id="3.90.45.10">
    <property type="entry name" value="Peptide deformylase"/>
    <property type="match status" value="1"/>
</dbReference>
<keyword evidence="4 7" id="KW-0378">Hydrolase</keyword>
<dbReference type="Pfam" id="PF01327">
    <property type="entry name" value="Pep_deformylase"/>
    <property type="match status" value="1"/>
</dbReference>
<protein>
    <recommendedName>
        <fullName evidence="2 7">Peptide deformylase</fullName>
        <ecNumber evidence="2 7">3.5.1.88</ecNumber>
    </recommendedName>
</protein>
<dbReference type="PANTHER" id="PTHR10458">
    <property type="entry name" value="PEPTIDE DEFORMYLASE"/>
    <property type="match status" value="1"/>
</dbReference>
<dbReference type="GO" id="GO:0042586">
    <property type="term" value="F:peptide deformylase activity"/>
    <property type="evidence" value="ECO:0007669"/>
    <property type="project" value="UniProtKB-EC"/>
</dbReference>
<keyword evidence="9" id="KW-0732">Signal</keyword>
<dbReference type="PANTHER" id="PTHR10458:SF22">
    <property type="entry name" value="PEPTIDE DEFORMYLASE"/>
    <property type="match status" value="1"/>
</dbReference>
<proteinExistence type="inferred from homology"/>
<dbReference type="FunFam" id="3.90.45.10:FF:000005">
    <property type="entry name" value="Peptide deformylase"/>
    <property type="match status" value="1"/>
</dbReference>
<comment type="caution">
    <text evidence="10">The sequence shown here is derived from an EMBL/GenBank/DDBJ whole genome shotgun (WGS) entry which is preliminary data.</text>
</comment>
<feature type="compositionally biased region" description="Low complexity" evidence="8">
    <location>
        <begin position="35"/>
        <end position="44"/>
    </location>
</feature>
<sequence>MTAATLLCAGFIRSTAAFTSTTTINRLALKQTTMATTRSSSITRSSRRGRVPDYMSKLFGGPPQKEEVDPGVVDGTDLRIVKYPHPALRAENAEITQEELKESDDIKNLAKDMLKVMYAAEGVGLAAPQVGVNKRLMVYNPSGDSKKWLEETILVNPQIIEYSDGKDTETEGCLSFPDMNGDVTRSKWIKVQAMNLKGKNMKKKYTGWEARIFQHEYDHLDGTVYIDRLTEDVRSTVQPRLDELVQEFGEGGEL</sequence>
<dbReference type="InterPro" id="IPR036821">
    <property type="entry name" value="Peptide_deformylase_sf"/>
</dbReference>
<keyword evidence="5 7" id="KW-0648">Protein biosynthesis</keyword>
<evidence type="ECO:0000256" key="1">
    <source>
        <dbReference type="ARBA" id="ARBA00010759"/>
    </source>
</evidence>
<evidence type="ECO:0000256" key="9">
    <source>
        <dbReference type="SAM" id="SignalP"/>
    </source>
</evidence>
<keyword evidence="6" id="KW-0408">Iron</keyword>
<evidence type="ECO:0000256" key="4">
    <source>
        <dbReference type="ARBA" id="ARBA00022801"/>
    </source>
</evidence>
<feature type="signal peptide" evidence="9">
    <location>
        <begin position="1"/>
        <end position="17"/>
    </location>
</feature>
<feature type="chain" id="PRO_5042158001" description="Peptide deformylase" evidence="9">
    <location>
        <begin position="18"/>
        <end position="254"/>
    </location>
</feature>
<evidence type="ECO:0000256" key="5">
    <source>
        <dbReference type="ARBA" id="ARBA00022917"/>
    </source>
</evidence>
<evidence type="ECO:0000313" key="10">
    <source>
        <dbReference type="EMBL" id="CAJ1959735.1"/>
    </source>
</evidence>
<evidence type="ECO:0000256" key="8">
    <source>
        <dbReference type="SAM" id="MobiDB-lite"/>
    </source>
</evidence>
<evidence type="ECO:0000256" key="3">
    <source>
        <dbReference type="ARBA" id="ARBA00022723"/>
    </source>
</evidence>
<organism evidence="10 11">
    <name type="scientific">Cylindrotheca closterium</name>
    <dbReference type="NCBI Taxonomy" id="2856"/>
    <lineage>
        <taxon>Eukaryota</taxon>
        <taxon>Sar</taxon>
        <taxon>Stramenopiles</taxon>
        <taxon>Ochrophyta</taxon>
        <taxon>Bacillariophyta</taxon>
        <taxon>Bacillariophyceae</taxon>
        <taxon>Bacillariophycidae</taxon>
        <taxon>Bacillariales</taxon>
        <taxon>Bacillariaceae</taxon>
        <taxon>Cylindrotheca</taxon>
    </lineage>
</organism>
<gene>
    <name evidence="10" type="ORF">CYCCA115_LOCUS18154</name>
</gene>
<dbReference type="SUPFAM" id="SSF56420">
    <property type="entry name" value="Peptide deformylase"/>
    <property type="match status" value="1"/>
</dbReference>
<dbReference type="Proteomes" id="UP001295423">
    <property type="component" value="Unassembled WGS sequence"/>
</dbReference>
<dbReference type="AlphaFoldDB" id="A0AAD2JL79"/>
<dbReference type="HAMAP" id="MF_00163">
    <property type="entry name" value="Pep_deformylase"/>
    <property type="match status" value="1"/>
</dbReference>